<dbReference type="AlphaFoldDB" id="A0A0E9XE51"/>
<sequence>MITFASIAAYAHLLHYELFSGWERMTELLCLKNVLCSM</sequence>
<reference evidence="1" key="1">
    <citation type="submission" date="2014-11" db="EMBL/GenBank/DDBJ databases">
        <authorList>
            <person name="Amaro Gonzalez C."/>
        </authorList>
    </citation>
    <scope>NUCLEOTIDE SEQUENCE</scope>
</reference>
<proteinExistence type="predicted"/>
<protein>
    <submittedName>
        <fullName evidence="1">Uncharacterized protein</fullName>
    </submittedName>
</protein>
<accession>A0A0E9XE51</accession>
<dbReference type="EMBL" id="GBXM01008457">
    <property type="protein sequence ID" value="JAI00121.1"/>
    <property type="molecule type" value="Transcribed_RNA"/>
</dbReference>
<organism evidence="1">
    <name type="scientific">Anguilla anguilla</name>
    <name type="common">European freshwater eel</name>
    <name type="synonym">Muraena anguilla</name>
    <dbReference type="NCBI Taxonomy" id="7936"/>
    <lineage>
        <taxon>Eukaryota</taxon>
        <taxon>Metazoa</taxon>
        <taxon>Chordata</taxon>
        <taxon>Craniata</taxon>
        <taxon>Vertebrata</taxon>
        <taxon>Euteleostomi</taxon>
        <taxon>Actinopterygii</taxon>
        <taxon>Neopterygii</taxon>
        <taxon>Teleostei</taxon>
        <taxon>Anguilliformes</taxon>
        <taxon>Anguillidae</taxon>
        <taxon>Anguilla</taxon>
    </lineage>
</organism>
<evidence type="ECO:0000313" key="1">
    <source>
        <dbReference type="EMBL" id="JAI00121.1"/>
    </source>
</evidence>
<reference evidence="1" key="2">
    <citation type="journal article" date="2015" name="Fish Shellfish Immunol.">
        <title>Early steps in the European eel (Anguilla anguilla)-Vibrio vulnificus interaction in the gills: Role of the RtxA13 toxin.</title>
        <authorList>
            <person name="Callol A."/>
            <person name="Pajuelo D."/>
            <person name="Ebbesson L."/>
            <person name="Teles M."/>
            <person name="MacKenzie S."/>
            <person name="Amaro C."/>
        </authorList>
    </citation>
    <scope>NUCLEOTIDE SEQUENCE</scope>
</reference>
<name>A0A0E9XE51_ANGAN</name>